<reference evidence="1 2" key="1">
    <citation type="journal article" date="2023" name="Science">
        <title>Complex scaffold remodeling in plant triterpene biosynthesis.</title>
        <authorList>
            <person name="De La Pena R."/>
            <person name="Hodgson H."/>
            <person name="Liu J.C."/>
            <person name="Stephenson M.J."/>
            <person name="Martin A.C."/>
            <person name="Owen C."/>
            <person name="Harkess A."/>
            <person name="Leebens-Mack J."/>
            <person name="Jimenez L.E."/>
            <person name="Osbourn A."/>
            <person name="Sattely E.S."/>
        </authorList>
    </citation>
    <scope>NUCLEOTIDE SEQUENCE [LARGE SCALE GENOMIC DNA]</scope>
    <source>
        <strain evidence="2">cv. JPN11</strain>
        <tissue evidence="1">Leaf</tissue>
    </source>
</reference>
<comment type="caution">
    <text evidence="1">The sequence shown here is derived from an EMBL/GenBank/DDBJ whole genome shotgun (WGS) entry which is preliminary data.</text>
</comment>
<dbReference type="Proteomes" id="UP001164539">
    <property type="component" value="Chromosome 5"/>
</dbReference>
<proteinExistence type="predicted"/>
<keyword evidence="2" id="KW-1185">Reference proteome</keyword>
<organism evidence="1 2">
    <name type="scientific">Melia azedarach</name>
    <name type="common">Chinaberry tree</name>
    <dbReference type="NCBI Taxonomy" id="155640"/>
    <lineage>
        <taxon>Eukaryota</taxon>
        <taxon>Viridiplantae</taxon>
        <taxon>Streptophyta</taxon>
        <taxon>Embryophyta</taxon>
        <taxon>Tracheophyta</taxon>
        <taxon>Spermatophyta</taxon>
        <taxon>Magnoliopsida</taxon>
        <taxon>eudicotyledons</taxon>
        <taxon>Gunneridae</taxon>
        <taxon>Pentapetalae</taxon>
        <taxon>rosids</taxon>
        <taxon>malvids</taxon>
        <taxon>Sapindales</taxon>
        <taxon>Meliaceae</taxon>
        <taxon>Melia</taxon>
    </lineage>
</organism>
<evidence type="ECO:0000313" key="1">
    <source>
        <dbReference type="EMBL" id="KAJ4718311.1"/>
    </source>
</evidence>
<gene>
    <name evidence="1" type="ORF">OWV82_010010</name>
</gene>
<dbReference type="EMBL" id="CM051398">
    <property type="protein sequence ID" value="KAJ4718311.1"/>
    <property type="molecule type" value="Genomic_DNA"/>
</dbReference>
<accession>A0ACC1Y3L6</accession>
<evidence type="ECO:0000313" key="2">
    <source>
        <dbReference type="Proteomes" id="UP001164539"/>
    </source>
</evidence>
<name>A0ACC1Y3L6_MELAZ</name>
<sequence length="893" mass="103106">MGNIFTVQISCDTVFSRCLDCFVTNAKHVRGLKDNLVALQTELQKLIEARDDVMTRVINAEQKQMKRLNQVQGWLSRVETLRVEVDELVNDSSCEIEKLSLAGSGYSNRFKWSYKFAKKVAKKLQVVATLKGEGAFEAVAERIPETSVDEIPIEPTIVGQRSILDKIWRWLREERVGIIGLYGMGGVGKTTILTQINNKFLSMSNNFDVVIWVVVSKELEYGKIQDDIGKKIGLCDEPWKNRRLEEKALDIFKILSKKKFVLLLDDIWKRVDLNKIGVPLPAGQKIESKLVFTTRFIEICGEMRAHKSFRVECLRHEKAWILFQENVGRHILDSHPDIPALSETVAKECGGLPLALITIGRAMACKKTPEEWEYAIQVLRRSASEFPGMDEVYPRLKFSYDSLPNYTIKSCFLYCCLFPEDYKIYKTDLIDYWIGEGILDGYDGHTAKNKGYYIIGVLLHACLLEEVDEDHVKMHDVIRDMTLWIACEIEREKENFLVHAGHGLTKAPEIEIWGSAKRLSLMGNRIEILTKAPTSPHLLTLFLNRNRLRVITNDFFDFMPSLKVLNLSYNRYLTELPRGISRLVSLQHLNLSGTDIEELPKELISLVNLKCLNLEHTRHLRLIPRQLISNFLVLGILRMFDCGSFNQPKHSVLYEYVLVEELVSLKNLSLLSIDLKSSRAVQRILSFHKLLDCIQSLCLRYLDDSKALNIFSLAEMKHLNTLYIVECEFLEELKIDWAGNVQRIRISQCFHSLSTVEVHSCYKLKDLTWAILARNLKKIKISYCPDMEEIISAGKLDEVRGKMENLKPFAKLEFLGLENLDNLKSIYWNPLPFPYLKEIRVNGCPHLRKLPLDSKSGKEHKIFIRAKQYYWWETLQWEDQATQNAFHHCFIHA</sequence>
<protein>
    <submittedName>
        <fullName evidence="1">NBS-LRR type disease resistance protein</fullName>
    </submittedName>
</protein>